<feature type="compositionally biased region" description="Polar residues" evidence="1">
    <location>
        <begin position="1"/>
        <end position="11"/>
    </location>
</feature>
<evidence type="ECO:0000313" key="3">
    <source>
        <dbReference type="Proteomes" id="UP000198854"/>
    </source>
</evidence>
<evidence type="ECO:0000313" key="2">
    <source>
        <dbReference type="EMBL" id="SDH88724.1"/>
    </source>
</evidence>
<name>A0A1G8G2T4_9VIBR</name>
<feature type="region of interest" description="Disordered" evidence="1">
    <location>
        <begin position="1"/>
        <end position="28"/>
    </location>
</feature>
<evidence type="ECO:0000256" key="1">
    <source>
        <dbReference type="SAM" id="MobiDB-lite"/>
    </source>
</evidence>
<keyword evidence="3" id="KW-1185">Reference proteome</keyword>
<gene>
    <name evidence="2" type="ORF">SAMN04488136_13427</name>
</gene>
<protein>
    <submittedName>
        <fullName evidence="2">Uncharacterized protein</fullName>
    </submittedName>
</protein>
<dbReference type="AlphaFoldDB" id="A0A1G8G2T4"/>
<accession>A0A1G8G2T4</accession>
<organism evidence="2 3">
    <name type="scientific">Vibrio xiamenensis</name>
    <dbReference type="NCBI Taxonomy" id="861298"/>
    <lineage>
        <taxon>Bacteria</taxon>
        <taxon>Pseudomonadati</taxon>
        <taxon>Pseudomonadota</taxon>
        <taxon>Gammaproteobacteria</taxon>
        <taxon>Vibrionales</taxon>
        <taxon>Vibrionaceae</taxon>
        <taxon>Vibrio</taxon>
    </lineage>
</organism>
<proteinExistence type="predicted"/>
<dbReference type="EMBL" id="FNDD01000034">
    <property type="protein sequence ID" value="SDH88724.1"/>
    <property type="molecule type" value="Genomic_DNA"/>
</dbReference>
<reference evidence="2 3" key="1">
    <citation type="submission" date="2016-10" db="EMBL/GenBank/DDBJ databases">
        <authorList>
            <person name="de Groot N.N."/>
        </authorList>
    </citation>
    <scope>NUCLEOTIDE SEQUENCE [LARGE SCALE GENOMIC DNA]</scope>
    <source>
        <strain evidence="2 3">CGMCC 1.10228</strain>
    </source>
</reference>
<sequence length="44" mass="5068">MSMINKHSGSTLDEEKKPSALIRPAIRRKKSFIVTNKIENKQKN</sequence>
<dbReference type="Proteomes" id="UP000198854">
    <property type="component" value="Unassembled WGS sequence"/>
</dbReference>